<dbReference type="GO" id="GO:0016301">
    <property type="term" value="F:kinase activity"/>
    <property type="evidence" value="ECO:0007669"/>
    <property type="project" value="UniProtKB-KW"/>
</dbReference>
<dbReference type="Pfam" id="PF07475">
    <property type="entry name" value="Hpr_kinase_C"/>
    <property type="match status" value="1"/>
</dbReference>
<dbReference type="InterPro" id="IPR011104">
    <property type="entry name" value="Hpr_kin/Pase_C"/>
</dbReference>
<dbReference type="Gene3D" id="3.40.50.300">
    <property type="entry name" value="P-loop containing nucleotide triphosphate hydrolases"/>
    <property type="match status" value="1"/>
</dbReference>
<protein>
    <submittedName>
        <fullName evidence="2">HPr kinase/phosphatase C-terminal domain-containing protein</fullName>
    </submittedName>
</protein>
<keyword evidence="2" id="KW-0808">Transferase</keyword>
<dbReference type="RefSeq" id="WP_271052891.1">
    <property type="nucleotide sequence ID" value="NZ_JAQIIO010000002.1"/>
</dbReference>
<keyword evidence="3" id="KW-1185">Reference proteome</keyword>
<evidence type="ECO:0000313" key="3">
    <source>
        <dbReference type="Proteomes" id="UP001528040"/>
    </source>
</evidence>
<comment type="caution">
    <text evidence="2">The sequence shown here is derived from an EMBL/GenBank/DDBJ whole genome shotgun (WGS) entry which is preliminary data.</text>
</comment>
<organism evidence="2 3">
    <name type="scientific">Aliiroseovarius salicola</name>
    <dbReference type="NCBI Taxonomy" id="3009082"/>
    <lineage>
        <taxon>Bacteria</taxon>
        <taxon>Pseudomonadati</taxon>
        <taxon>Pseudomonadota</taxon>
        <taxon>Alphaproteobacteria</taxon>
        <taxon>Rhodobacterales</taxon>
        <taxon>Paracoccaceae</taxon>
        <taxon>Aliiroseovarius</taxon>
    </lineage>
</organism>
<sequence length="153" mass="16137">MSDTAHVLTTDARGFLHATTVSIAGQGVMLIGPSGSGKSSLALELIGLGAKLVADDLTRVASGAETPTAYAPDKMAGLIEARGLGLIHVPHVLSAPVKLVVDLSQVEQERLPPSRPVTFVTNQPVRTVWRVDDTAFPSAIFHMVKFGGHEYGR</sequence>
<gene>
    <name evidence="2" type="ORF">O2N63_03825</name>
</gene>
<dbReference type="CDD" id="cd01918">
    <property type="entry name" value="HprK_C"/>
    <property type="match status" value="1"/>
</dbReference>
<evidence type="ECO:0000313" key="2">
    <source>
        <dbReference type="EMBL" id="MDA5093208.1"/>
    </source>
</evidence>
<keyword evidence="2" id="KW-0418">Kinase</keyword>
<dbReference type="Proteomes" id="UP001528040">
    <property type="component" value="Unassembled WGS sequence"/>
</dbReference>
<evidence type="ECO:0000259" key="1">
    <source>
        <dbReference type="Pfam" id="PF07475"/>
    </source>
</evidence>
<feature type="domain" description="HPr kinase/phosphorylase C-terminal" evidence="1">
    <location>
        <begin position="15"/>
        <end position="92"/>
    </location>
</feature>
<reference evidence="2 3" key="1">
    <citation type="submission" date="2023-01" db="EMBL/GenBank/DDBJ databases">
        <authorList>
            <person name="Yoon J.-W."/>
        </authorList>
    </citation>
    <scope>NUCLEOTIDE SEQUENCE [LARGE SCALE GENOMIC DNA]</scope>
    <source>
        <strain evidence="2 3">KMU-50</strain>
    </source>
</reference>
<accession>A0ABT4VY78</accession>
<dbReference type="SUPFAM" id="SSF53795">
    <property type="entry name" value="PEP carboxykinase-like"/>
    <property type="match status" value="1"/>
</dbReference>
<dbReference type="EMBL" id="JAQIIO010000002">
    <property type="protein sequence ID" value="MDA5093208.1"/>
    <property type="molecule type" value="Genomic_DNA"/>
</dbReference>
<name>A0ABT4VY78_9RHOB</name>
<dbReference type="InterPro" id="IPR027417">
    <property type="entry name" value="P-loop_NTPase"/>
</dbReference>
<proteinExistence type="predicted"/>